<feature type="domain" description="Nose resistant-to-fluoxetine protein N-terminal" evidence="1">
    <location>
        <begin position="139"/>
        <end position="303"/>
    </location>
</feature>
<dbReference type="Proteomes" id="UP000759131">
    <property type="component" value="Unassembled WGS sequence"/>
</dbReference>
<dbReference type="Pfam" id="PF20146">
    <property type="entry name" value="NRF"/>
    <property type="match status" value="1"/>
</dbReference>
<evidence type="ECO:0000313" key="2">
    <source>
        <dbReference type="EMBL" id="CAD7633628.1"/>
    </source>
</evidence>
<gene>
    <name evidence="2" type="ORF">OSB1V03_LOCUS14024</name>
</gene>
<dbReference type="PANTHER" id="PTHR11161:SF0">
    <property type="entry name" value="O-ACYLTRANSFERASE LIKE PROTEIN"/>
    <property type="match status" value="1"/>
</dbReference>
<sequence length="494" mass="56294">MHLFGIHYNYKCMQNANTFGVRINSIANTDCTDWVQILVNIVTIEYSVDYYLNDSVVTVDEIITDTTNSPEPTTEDDDDYYEYETNNSDLVVMKNVNNVNKTLDTINRLSKIVSDLSKDLLSVKQLTQLAEIFFSIDIPSDCLLSLIEVVNGIRLIDSMGRIPTGIMEGTVSHFGEFDECLGIESPVNADTLSTQSLIRGQYCLAKIILPYPKKQPLDKRANKNISNKIYFDKLVAFLKNYNMDQYLTVFKLIEILNNQKGATFRFGTCIPSVCRPQDIENILNTVIYPITHMPIELMPDCYVKNEPKNLDNFQKMAICQPIQPAIQIDSVRCLRRSCLLLFADSGSKRFVCIDAIRFLLIINVVRCLRRSCLLLFADSGSKRFVCIDAIRFLLIINVCVDHILWLKYSVPINYRIQSDHNVFDFGPGFAICNPPTWFLSALFQLQVIAPISPKHLFGQKTYLDPLGISSLEEMTKAFVAFHMGINQYIISFFI</sequence>
<feature type="non-terminal residue" evidence="2">
    <location>
        <position position="1"/>
    </location>
</feature>
<dbReference type="AlphaFoldDB" id="A0A7R9Q659"/>
<dbReference type="InterPro" id="IPR052728">
    <property type="entry name" value="O2_lipid_transport_reg"/>
</dbReference>
<reference evidence="2" key="1">
    <citation type="submission" date="2020-11" db="EMBL/GenBank/DDBJ databases">
        <authorList>
            <person name="Tran Van P."/>
        </authorList>
    </citation>
    <scope>NUCLEOTIDE SEQUENCE</scope>
</reference>
<keyword evidence="3" id="KW-1185">Reference proteome</keyword>
<dbReference type="SMART" id="SM00703">
    <property type="entry name" value="NRF"/>
    <property type="match status" value="1"/>
</dbReference>
<organism evidence="2">
    <name type="scientific">Medioppia subpectinata</name>
    <dbReference type="NCBI Taxonomy" id="1979941"/>
    <lineage>
        <taxon>Eukaryota</taxon>
        <taxon>Metazoa</taxon>
        <taxon>Ecdysozoa</taxon>
        <taxon>Arthropoda</taxon>
        <taxon>Chelicerata</taxon>
        <taxon>Arachnida</taxon>
        <taxon>Acari</taxon>
        <taxon>Acariformes</taxon>
        <taxon>Sarcoptiformes</taxon>
        <taxon>Oribatida</taxon>
        <taxon>Brachypylina</taxon>
        <taxon>Oppioidea</taxon>
        <taxon>Oppiidae</taxon>
        <taxon>Medioppia</taxon>
    </lineage>
</organism>
<dbReference type="PANTHER" id="PTHR11161">
    <property type="entry name" value="O-ACYLTRANSFERASE"/>
    <property type="match status" value="1"/>
</dbReference>
<dbReference type="EMBL" id="CAJPIZ010013076">
    <property type="protein sequence ID" value="CAG2114058.1"/>
    <property type="molecule type" value="Genomic_DNA"/>
</dbReference>
<protein>
    <recommendedName>
        <fullName evidence="1">Nose resistant-to-fluoxetine protein N-terminal domain-containing protein</fullName>
    </recommendedName>
</protein>
<accession>A0A7R9Q659</accession>
<dbReference type="EMBL" id="OC867651">
    <property type="protein sequence ID" value="CAD7633628.1"/>
    <property type="molecule type" value="Genomic_DNA"/>
</dbReference>
<name>A0A7R9Q659_9ACAR</name>
<dbReference type="InterPro" id="IPR006621">
    <property type="entry name" value="Nose-resist-to-fluoxetine_N"/>
</dbReference>
<dbReference type="OrthoDB" id="6513930at2759"/>
<proteinExistence type="predicted"/>
<evidence type="ECO:0000313" key="3">
    <source>
        <dbReference type="Proteomes" id="UP000759131"/>
    </source>
</evidence>
<evidence type="ECO:0000259" key="1">
    <source>
        <dbReference type="SMART" id="SM00703"/>
    </source>
</evidence>